<dbReference type="SUPFAM" id="SSF56112">
    <property type="entry name" value="Protein kinase-like (PK-like)"/>
    <property type="match status" value="1"/>
</dbReference>
<sequence>MKDHSRHQDAWTGIAVHRHDTHSDTSHHHYSMRPNLSPGAQDAKIHNAQSARKHSWPFFSHDRPVLASASTDRRPLMRSETDATSASRERSNTPDQALSFMEKYGRCLEILHYGSNSTVRLHENQAATNTSSPRVFAIKVYRYNILDSSNPLTRSISCSQSSISNLHPRHPNILPITDLLYNERSELCLVTPFCGGGDLHGLISLHGTLPSNEVDCLIAQILRALSFLHQHEIAHRDIRLETILLTSSGAVKLAGFGDEHIRRLWNDCTIPLETDEERQAYHSQRAQSQPSSWYFSLPWLLSPFKSHQEQNARGKGGFHSSTASFPGMSLPYIPPEGFRRHLTRHRSQNNGDAEGEDDDDDDPRPTDVWATAIIYLALITGRLPWRSARPNREDTRYMDYLHGRRGEDGYPPIEALGRSEEEDYYHGNASVGVDL</sequence>
<reference evidence="3" key="1">
    <citation type="submission" date="2022-11" db="EMBL/GenBank/DDBJ databases">
        <authorList>
            <person name="Petersen C."/>
        </authorList>
    </citation>
    <scope>NUCLEOTIDE SEQUENCE</scope>
    <source>
        <strain evidence="3">IBT 30761</strain>
    </source>
</reference>
<dbReference type="PANTHER" id="PTHR24361">
    <property type="entry name" value="MITOGEN-ACTIVATED KINASE KINASE KINASE"/>
    <property type="match status" value="1"/>
</dbReference>
<evidence type="ECO:0000313" key="3">
    <source>
        <dbReference type="EMBL" id="KAJ5082175.1"/>
    </source>
</evidence>
<dbReference type="EMBL" id="JAPQKI010000011">
    <property type="protein sequence ID" value="KAJ5082175.1"/>
    <property type="molecule type" value="Genomic_DNA"/>
</dbReference>
<dbReference type="InterPro" id="IPR000719">
    <property type="entry name" value="Prot_kinase_dom"/>
</dbReference>
<gene>
    <name evidence="3" type="ORF">N7532_011218</name>
</gene>
<evidence type="ECO:0000259" key="2">
    <source>
        <dbReference type="PROSITE" id="PS50011"/>
    </source>
</evidence>
<dbReference type="GO" id="GO:0004674">
    <property type="term" value="F:protein serine/threonine kinase activity"/>
    <property type="evidence" value="ECO:0007669"/>
    <property type="project" value="TreeGrafter"/>
</dbReference>
<comment type="caution">
    <text evidence="3">The sequence shown here is derived from an EMBL/GenBank/DDBJ whole genome shotgun (WGS) entry which is preliminary data.</text>
</comment>
<dbReference type="AlphaFoldDB" id="A0A9W9EI51"/>
<name>A0A9W9EI51_9EURO</name>
<keyword evidence="4" id="KW-1185">Reference proteome</keyword>
<feature type="compositionally biased region" description="Acidic residues" evidence="1">
    <location>
        <begin position="353"/>
        <end position="362"/>
    </location>
</feature>
<dbReference type="Gene3D" id="1.10.510.10">
    <property type="entry name" value="Transferase(Phosphotransferase) domain 1"/>
    <property type="match status" value="1"/>
</dbReference>
<dbReference type="SMART" id="SM00220">
    <property type="entry name" value="S_TKc"/>
    <property type="match status" value="1"/>
</dbReference>
<proteinExistence type="predicted"/>
<reference evidence="3" key="2">
    <citation type="journal article" date="2023" name="IMA Fungus">
        <title>Comparative genomic study of the Penicillium genus elucidates a diverse pangenome and 15 lateral gene transfer events.</title>
        <authorList>
            <person name="Petersen C."/>
            <person name="Sorensen T."/>
            <person name="Nielsen M.R."/>
            <person name="Sondergaard T.E."/>
            <person name="Sorensen J.L."/>
            <person name="Fitzpatrick D.A."/>
            <person name="Frisvad J.C."/>
            <person name="Nielsen K.L."/>
        </authorList>
    </citation>
    <scope>NUCLEOTIDE SEQUENCE</scope>
    <source>
        <strain evidence="3">IBT 30761</strain>
    </source>
</reference>
<dbReference type="GO" id="GO:0005737">
    <property type="term" value="C:cytoplasm"/>
    <property type="evidence" value="ECO:0007669"/>
    <property type="project" value="TreeGrafter"/>
</dbReference>
<feature type="domain" description="Protein kinase" evidence="2">
    <location>
        <begin position="105"/>
        <end position="435"/>
    </location>
</feature>
<dbReference type="InterPro" id="IPR053235">
    <property type="entry name" value="Ser_Thr_kinase"/>
</dbReference>
<dbReference type="GO" id="GO:0005524">
    <property type="term" value="F:ATP binding"/>
    <property type="evidence" value="ECO:0007669"/>
    <property type="project" value="InterPro"/>
</dbReference>
<organism evidence="3 4">
    <name type="scientific">Penicillium argentinense</name>
    <dbReference type="NCBI Taxonomy" id="1131581"/>
    <lineage>
        <taxon>Eukaryota</taxon>
        <taxon>Fungi</taxon>
        <taxon>Dikarya</taxon>
        <taxon>Ascomycota</taxon>
        <taxon>Pezizomycotina</taxon>
        <taxon>Eurotiomycetes</taxon>
        <taxon>Eurotiomycetidae</taxon>
        <taxon>Eurotiales</taxon>
        <taxon>Aspergillaceae</taxon>
        <taxon>Penicillium</taxon>
    </lineage>
</organism>
<accession>A0A9W9EI51</accession>
<dbReference type="PROSITE" id="PS50011">
    <property type="entry name" value="PROTEIN_KINASE_DOM"/>
    <property type="match status" value="1"/>
</dbReference>
<dbReference type="Proteomes" id="UP001149074">
    <property type="component" value="Unassembled WGS sequence"/>
</dbReference>
<protein>
    <recommendedName>
        <fullName evidence="2">Protein kinase domain-containing protein</fullName>
    </recommendedName>
</protein>
<dbReference type="Pfam" id="PF00069">
    <property type="entry name" value="Pkinase"/>
    <property type="match status" value="1"/>
</dbReference>
<evidence type="ECO:0000256" key="1">
    <source>
        <dbReference type="SAM" id="MobiDB-lite"/>
    </source>
</evidence>
<evidence type="ECO:0000313" key="4">
    <source>
        <dbReference type="Proteomes" id="UP001149074"/>
    </source>
</evidence>
<dbReference type="OrthoDB" id="4062651at2759"/>
<feature type="region of interest" description="Disordered" evidence="1">
    <location>
        <begin position="346"/>
        <end position="365"/>
    </location>
</feature>
<feature type="compositionally biased region" description="Basic and acidic residues" evidence="1">
    <location>
        <begin position="71"/>
        <end position="92"/>
    </location>
</feature>
<dbReference type="InterPro" id="IPR011009">
    <property type="entry name" value="Kinase-like_dom_sf"/>
</dbReference>
<dbReference type="RefSeq" id="XP_056468697.1">
    <property type="nucleotide sequence ID" value="XM_056623709.1"/>
</dbReference>
<feature type="region of interest" description="Disordered" evidence="1">
    <location>
        <begin position="67"/>
        <end position="96"/>
    </location>
</feature>
<dbReference type="GeneID" id="81362688"/>
<feature type="region of interest" description="Disordered" evidence="1">
    <location>
        <begin position="19"/>
        <end position="41"/>
    </location>
</feature>